<gene>
    <name evidence="1" type="ORF">JYA62_23600</name>
</gene>
<reference evidence="1 2" key="1">
    <citation type="submission" date="2021-02" db="EMBL/GenBank/DDBJ databases">
        <title>Draft Genome Sequences of 5 Vibrio neptunius Strains Isolated From of Bivalve Hatcheries.</title>
        <authorList>
            <person name="Galvis F."/>
            <person name="Barja J.L."/>
            <person name="Lemos M.L."/>
            <person name="Balado M."/>
        </authorList>
    </citation>
    <scope>NUCLEOTIDE SEQUENCE [LARGE SCALE GENOMIC DNA]</scope>
    <source>
        <strain evidence="1 2">PP-145.98</strain>
    </source>
</reference>
<dbReference type="EMBL" id="JAFHLB010000059">
    <property type="protein sequence ID" value="MBN3580601.1"/>
    <property type="molecule type" value="Genomic_DNA"/>
</dbReference>
<keyword evidence="2" id="KW-1185">Reference proteome</keyword>
<protein>
    <submittedName>
        <fullName evidence="1">Uncharacterized protein</fullName>
    </submittedName>
</protein>
<proteinExistence type="predicted"/>
<dbReference type="Proteomes" id="UP000779070">
    <property type="component" value="Unassembled WGS sequence"/>
</dbReference>
<evidence type="ECO:0000313" key="2">
    <source>
        <dbReference type="Proteomes" id="UP000779070"/>
    </source>
</evidence>
<accession>A0ABS3A7Y9</accession>
<evidence type="ECO:0000313" key="1">
    <source>
        <dbReference type="EMBL" id="MBN3580601.1"/>
    </source>
</evidence>
<name>A0ABS3A7Y9_9VIBR</name>
<sequence length="90" mass="10171">MWLDTITVRTSKRQVLEEELLSLLESLKNTTDAPKVSIYRKYPPASDLSIHLLWSSRSTEAEKCGIQLASDLTVFGAVDHANWLQLNNPD</sequence>
<dbReference type="RefSeq" id="WP_206372182.1">
    <property type="nucleotide sequence ID" value="NZ_CAWPTM010000127.1"/>
</dbReference>
<organism evidence="1 2">
    <name type="scientific">Vibrio neptunius</name>
    <dbReference type="NCBI Taxonomy" id="170651"/>
    <lineage>
        <taxon>Bacteria</taxon>
        <taxon>Pseudomonadati</taxon>
        <taxon>Pseudomonadota</taxon>
        <taxon>Gammaproteobacteria</taxon>
        <taxon>Vibrionales</taxon>
        <taxon>Vibrionaceae</taxon>
        <taxon>Vibrio</taxon>
    </lineage>
</organism>
<comment type="caution">
    <text evidence="1">The sequence shown here is derived from an EMBL/GenBank/DDBJ whole genome shotgun (WGS) entry which is preliminary data.</text>
</comment>